<feature type="domain" description="Acetyl xylan esterase" evidence="3">
    <location>
        <begin position="1"/>
        <end position="320"/>
    </location>
</feature>
<proteinExistence type="predicted"/>
<keyword evidence="5" id="KW-1185">Reference proteome</keyword>
<gene>
    <name evidence="4" type="ORF">AXK12_04155</name>
</gene>
<evidence type="ECO:0000256" key="2">
    <source>
        <dbReference type="PIRSR" id="PIRSR639069-2"/>
    </source>
</evidence>
<dbReference type="GO" id="GO:0052689">
    <property type="term" value="F:carboxylic ester hydrolase activity"/>
    <property type="evidence" value="ECO:0007669"/>
    <property type="project" value="TreeGrafter"/>
</dbReference>
<dbReference type="Proteomes" id="UP000071392">
    <property type="component" value="Unassembled WGS sequence"/>
</dbReference>
<name>A0A139SNG6_9BACT</name>
<dbReference type="GO" id="GO:0005976">
    <property type="term" value="P:polysaccharide metabolic process"/>
    <property type="evidence" value="ECO:0007669"/>
    <property type="project" value="TreeGrafter"/>
</dbReference>
<evidence type="ECO:0000313" key="5">
    <source>
        <dbReference type="Proteomes" id="UP000071392"/>
    </source>
</evidence>
<dbReference type="InterPro" id="IPR008391">
    <property type="entry name" value="AXE1_dom"/>
</dbReference>
<dbReference type="STRING" id="1548208.AXK12_04155"/>
<dbReference type="InterPro" id="IPR039069">
    <property type="entry name" value="CE7"/>
</dbReference>
<dbReference type="Pfam" id="PF05448">
    <property type="entry name" value="AXE1"/>
    <property type="match status" value="1"/>
</dbReference>
<evidence type="ECO:0000313" key="4">
    <source>
        <dbReference type="EMBL" id="KXU36024.1"/>
    </source>
</evidence>
<protein>
    <submittedName>
        <fullName evidence="4">Acetylesterase</fullName>
    </submittedName>
</protein>
<dbReference type="PANTHER" id="PTHR40111">
    <property type="entry name" value="CEPHALOSPORIN-C DEACETYLASE"/>
    <property type="match status" value="1"/>
</dbReference>
<organism evidence="4 5">
    <name type="scientific">Cephaloticoccus capnophilus</name>
    <dbReference type="NCBI Taxonomy" id="1548208"/>
    <lineage>
        <taxon>Bacteria</taxon>
        <taxon>Pseudomonadati</taxon>
        <taxon>Verrucomicrobiota</taxon>
        <taxon>Opitutia</taxon>
        <taxon>Opitutales</taxon>
        <taxon>Opitutaceae</taxon>
        <taxon>Cephaloticoccus</taxon>
    </lineage>
</organism>
<dbReference type="AlphaFoldDB" id="A0A139SNG6"/>
<dbReference type="RefSeq" id="WP_068711520.1">
    <property type="nucleotide sequence ID" value="NZ_LSZP01000032.1"/>
</dbReference>
<dbReference type="EMBL" id="LSZP01000032">
    <property type="protein sequence ID" value="KXU36024.1"/>
    <property type="molecule type" value="Genomic_DNA"/>
</dbReference>
<evidence type="ECO:0000259" key="3">
    <source>
        <dbReference type="Pfam" id="PF05448"/>
    </source>
</evidence>
<dbReference type="InterPro" id="IPR029058">
    <property type="entry name" value="AB_hydrolase_fold"/>
</dbReference>
<reference evidence="4 5" key="1">
    <citation type="submission" date="2016-02" db="EMBL/GenBank/DDBJ databases">
        <authorList>
            <person name="Wen L."/>
            <person name="He K."/>
            <person name="Yang H."/>
        </authorList>
    </citation>
    <scope>NUCLEOTIDE SEQUENCE [LARGE SCALE GENOMIC DNA]</scope>
    <source>
        <strain evidence="4 5">CV41</strain>
    </source>
</reference>
<sequence>MPLIDKPLAELYTYQGLNPRPSDFDAYWDEALRELDATDPQPKLVPSTAIAPQNAEVFDLWFTGVGGARIYAKYLRPKNRAAGKCPAVLQFHGYSGNGGEFSPKLAYTGEGFCVASLDARGQGGRSEDIGGVQGSTLAGQIIRGLPDPDPRKLLFRQIFLDTAQLARVVMGFDEVDPERVGAMGPSQGGALTLACAALEPRIKRAASVYPFLCDYKRVWEMDLAYGAAYEELGRYFRTFDPRHEREEEIFTRLGYIDCQYLAPRIKAEVLMYTGLMDTICPPSAQFAAYNKISSKKDVVIYPDFGHDHLPDEADKTFDFMRGL</sequence>
<accession>A0A139SNG6</accession>
<feature type="active site" description="Charge relay system" evidence="1">
    <location>
        <position position="306"/>
    </location>
</feature>
<feature type="active site" description="Charge relay system" evidence="1">
    <location>
        <position position="277"/>
    </location>
</feature>
<dbReference type="Gene3D" id="3.40.50.1820">
    <property type="entry name" value="alpha/beta hydrolase"/>
    <property type="match status" value="1"/>
</dbReference>
<dbReference type="PANTHER" id="PTHR40111:SF1">
    <property type="entry name" value="CEPHALOSPORIN-C DEACETYLASE"/>
    <property type="match status" value="1"/>
</dbReference>
<comment type="caution">
    <text evidence="4">The sequence shown here is derived from an EMBL/GenBank/DDBJ whole genome shotgun (WGS) entry which is preliminary data.</text>
</comment>
<dbReference type="SUPFAM" id="SSF53474">
    <property type="entry name" value="alpha/beta-Hydrolases"/>
    <property type="match status" value="1"/>
</dbReference>
<feature type="active site" description="Nucleophile" evidence="1">
    <location>
        <position position="186"/>
    </location>
</feature>
<evidence type="ECO:0000256" key="1">
    <source>
        <dbReference type="PIRSR" id="PIRSR639069-1"/>
    </source>
</evidence>
<dbReference type="OrthoDB" id="9770528at2"/>
<feature type="binding site" evidence="2">
    <location>
        <position position="94"/>
    </location>
    <ligand>
        <name>substrate</name>
    </ligand>
</feature>